<evidence type="ECO:0000313" key="3">
    <source>
        <dbReference type="Proteomes" id="UP000011976"/>
    </source>
</evidence>
<evidence type="ECO:0000256" key="1">
    <source>
        <dbReference type="SAM" id="MobiDB-lite"/>
    </source>
</evidence>
<name>M9MCL1_PSEA3</name>
<dbReference type="Proteomes" id="UP000011976">
    <property type="component" value="Unassembled WGS sequence"/>
</dbReference>
<sequence length="140" mass="15636">MAKGSWRGARRWTAACLLLLDSDFREWEREANERVGLERDSFGPPSCERNDALTASRLPKLSSLLSRSHPSTSPPPPSSPTDKAPSRTFGQRSRHCGSLQLRRHSSLGSAAQLPPRSFLLPQPFRHRPSFLVTPMPLSLH</sequence>
<dbReference type="AlphaFoldDB" id="M9MCL1"/>
<reference evidence="3" key="1">
    <citation type="journal article" date="2013" name="Genome Announc.">
        <title>Genome sequence of the basidiomycetous yeast Pseudozyma antarctica T-34, a producer of the glycolipid biosurfactants mannosylerythritol lipids.</title>
        <authorList>
            <person name="Morita T."/>
            <person name="Koike H."/>
            <person name="Koyama Y."/>
            <person name="Hagiwara H."/>
            <person name="Ito E."/>
            <person name="Fukuoka T."/>
            <person name="Imura T."/>
            <person name="Machida M."/>
            <person name="Kitamoto D."/>
        </authorList>
    </citation>
    <scope>NUCLEOTIDE SEQUENCE [LARGE SCALE GENOMIC DNA]</scope>
    <source>
        <strain evidence="3">T-34</strain>
    </source>
</reference>
<gene>
    <name evidence="2" type="ORF">PANT_5c00099</name>
</gene>
<feature type="compositionally biased region" description="Low complexity" evidence="1">
    <location>
        <begin position="58"/>
        <end position="71"/>
    </location>
</feature>
<feature type="region of interest" description="Disordered" evidence="1">
    <location>
        <begin position="58"/>
        <end position="95"/>
    </location>
</feature>
<dbReference type="EMBL" id="DF196771">
    <property type="protein sequence ID" value="GAC71842.1"/>
    <property type="molecule type" value="Genomic_DNA"/>
</dbReference>
<evidence type="ECO:0000313" key="2">
    <source>
        <dbReference type="EMBL" id="GAC71842.1"/>
    </source>
</evidence>
<proteinExistence type="predicted"/>
<accession>M9MCL1</accession>
<protein>
    <submittedName>
        <fullName evidence="2">Uncharacterized protein</fullName>
    </submittedName>
</protein>
<organism evidence="2 3">
    <name type="scientific">Pseudozyma antarctica (strain T-34)</name>
    <name type="common">Yeast</name>
    <name type="synonym">Candida antarctica</name>
    <dbReference type="NCBI Taxonomy" id="1151754"/>
    <lineage>
        <taxon>Eukaryota</taxon>
        <taxon>Fungi</taxon>
        <taxon>Dikarya</taxon>
        <taxon>Basidiomycota</taxon>
        <taxon>Ustilaginomycotina</taxon>
        <taxon>Ustilaginomycetes</taxon>
        <taxon>Ustilaginales</taxon>
        <taxon>Ustilaginaceae</taxon>
        <taxon>Moesziomyces</taxon>
    </lineage>
</organism>